<dbReference type="InParanoid" id="A0A0V0QZU1"/>
<organism evidence="2 3">
    <name type="scientific">Pseudocohnilembus persalinus</name>
    <name type="common">Ciliate</name>
    <dbReference type="NCBI Taxonomy" id="266149"/>
    <lineage>
        <taxon>Eukaryota</taxon>
        <taxon>Sar</taxon>
        <taxon>Alveolata</taxon>
        <taxon>Ciliophora</taxon>
        <taxon>Intramacronucleata</taxon>
        <taxon>Oligohymenophorea</taxon>
        <taxon>Scuticociliatia</taxon>
        <taxon>Philasterida</taxon>
        <taxon>Pseudocohnilembidae</taxon>
        <taxon>Pseudocohnilembus</taxon>
    </lineage>
</organism>
<feature type="coiled-coil region" evidence="1">
    <location>
        <begin position="157"/>
        <end position="184"/>
    </location>
</feature>
<sequence>MESQKKVLDYAKLEEYEEYNQNCKNMDQKISIQETEEDEIDQKKLCSEKLNNSQNYEQQFLQQQQQEQQQVIKINSQQCIVCEDLQGESNLCKCQKLCNICHLNWGITHFEKQLEAGNGNNNDVEIQDKDEIKMLKIQCAGCFQDSDISVYLNYKIRNQTQNQNEEQNNQIEQLQQKLQDLLTKSYLIQEKDILPCPNSVCKNYFIVNQNQKNNCADAECQDKDFREEANLNLEYFDRQKQLILDQIKQNQQQHQYPVQNQGQNQNQLQQFLDIVSERNQVEIEYQQNQNQQQIVEQANNETINALN</sequence>
<evidence type="ECO:0000313" key="3">
    <source>
        <dbReference type="Proteomes" id="UP000054937"/>
    </source>
</evidence>
<keyword evidence="3" id="KW-1185">Reference proteome</keyword>
<name>A0A0V0QZU1_PSEPJ</name>
<evidence type="ECO:0000256" key="1">
    <source>
        <dbReference type="SAM" id="Coils"/>
    </source>
</evidence>
<dbReference type="EMBL" id="LDAU01000082">
    <property type="protein sequence ID" value="KRX07562.1"/>
    <property type="molecule type" value="Genomic_DNA"/>
</dbReference>
<comment type="caution">
    <text evidence="2">The sequence shown here is derived from an EMBL/GenBank/DDBJ whole genome shotgun (WGS) entry which is preliminary data.</text>
</comment>
<evidence type="ECO:0000313" key="2">
    <source>
        <dbReference type="EMBL" id="KRX07562.1"/>
    </source>
</evidence>
<accession>A0A0V0QZU1</accession>
<reference evidence="2 3" key="1">
    <citation type="journal article" date="2015" name="Sci. Rep.">
        <title>Genome of the facultative scuticociliatosis pathogen Pseudocohnilembus persalinus provides insight into its virulence through horizontal gene transfer.</title>
        <authorList>
            <person name="Xiong J."/>
            <person name="Wang G."/>
            <person name="Cheng J."/>
            <person name="Tian M."/>
            <person name="Pan X."/>
            <person name="Warren A."/>
            <person name="Jiang C."/>
            <person name="Yuan D."/>
            <person name="Miao W."/>
        </authorList>
    </citation>
    <scope>NUCLEOTIDE SEQUENCE [LARGE SCALE GENOMIC DNA]</scope>
    <source>
        <strain evidence="2">36N120E</strain>
    </source>
</reference>
<gene>
    <name evidence="2" type="ORF">PPERSA_11111</name>
</gene>
<proteinExistence type="predicted"/>
<dbReference type="Proteomes" id="UP000054937">
    <property type="component" value="Unassembled WGS sequence"/>
</dbReference>
<dbReference type="AlphaFoldDB" id="A0A0V0QZU1"/>
<keyword evidence="1" id="KW-0175">Coiled coil</keyword>
<protein>
    <submittedName>
        <fullName evidence="2">Uncharacterized protein</fullName>
    </submittedName>
</protein>